<sequence length="127" mass="13953">MKQITNILQTFSLSFLLAGILVISGLTAKASDNLTSDNKDKIKKNETGISLAGLSGKTNLSLDAGFRFNGAMSSSFKLSENNSWNFKSVMTIKKGNVTYVLPYAAKIQQPSNMNYHQLHIVLPLRKN</sequence>
<dbReference type="Proteomes" id="UP000830198">
    <property type="component" value="Chromosome"/>
</dbReference>
<evidence type="ECO:0008006" key="3">
    <source>
        <dbReference type="Google" id="ProtNLM"/>
    </source>
</evidence>
<evidence type="ECO:0000313" key="2">
    <source>
        <dbReference type="Proteomes" id="UP000830198"/>
    </source>
</evidence>
<dbReference type="RefSeq" id="WP_247813394.1">
    <property type="nucleotide sequence ID" value="NZ_CP095855.1"/>
</dbReference>
<reference evidence="1 2" key="1">
    <citation type="submission" date="2022-04" db="EMBL/GenBank/DDBJ databases">
        <title>The arsenic-methylating capacity of Chitinophaga filiformis YT5 during chitin decomposition.</title>
        <authorList>
            <person name="Chen G."/>
            <person name="Liang Y."/>
        </authorList>
    </citation>
    <scope>NUCLEOTIDE SEQUENCE [LARGE SCALE GENOMIC DNA]</scope>
    <source>
        <strain evidence="1 2">YT5</strain>
    </source>
</reference>
<evidence type="ECO:0000313" key="1">
    <source>
        <dbReference type="EMBL" id="UPK71303.1"/>
    </source>
</evidence>
<name>A0ABY4I885_CHIFI</name>
<proteinExistence type="predicted"/>
<protein>
    <recommendedName>
        <fullName evidence="3">Outer membrane protein beta-barrel family protein</fullName>
    </recommendedName>
</protein>
<accession>A0ABY4I885</accession>
<organism evidence="1 2">
    <name type="scientific">Chitinophaga filiformis</name>
    <name type="common">Myxococcus filiformis</name>
    <name type="synonym">Flexibacter filiformis</name>
    <dbReference type="NCBI Taxonomy" id="104663"/>
    <lineage>
        <taxon>Bacteria</taxon>
        <taxon>Pseudomonadati</taxon>
        <taxon>Bacteroidota</taxon>
        <taxon>Chitinophagia</taxon>
        <taxon>Chitinophagales</taxon>
        <taxon>Chitinophagaceae</taxon>
        <taxon>Chitinophaga</taxon>
    </lineage>
</organism>
<keyword evidence="2" id="KW-1185">Reference proteome</keyword>
<gene>
    <name evidence="1" type="ORF">MYF79_08405</name>
</gene>
<dbReference type="EMBL" id="CP095855">
    <property type="protein sequence ID" value="UPK71303.1"/>
    <property type="molecule type" value="Genomic_DNA"/>
</dbReference>